<dbReference type="Pfam" id="PF03746">
    <property type="entry name" value="LamB_YcsF"/>
    <property type="match status" value="1"/>
</dbReference>
<dbReference type="EMBL" id="CP065425">
    <property type="protein sequence ID" value="QQZ09995.1"/>
    <property type="molecule type" value="Genomic_DNA"/>
</dbReference>
<dbReference type="SUPFAM" id="SSF88713">
    <property type="entry name" value="Glycoside hydrolase/deacetylase"/>
    <property type="match status" value="1"/>
</dbReference>
<comment type="subunit">
    <text evidence="1">Forms a complex composed of PxpA, PxpB and PxpC.</text>
</comment>
<gene>
    <name evidence="1" type="primary">pxpA</name>
    <name evidence="2" type="ORF">I5776_03225</name>
</gene>
<comment type="similarity">
    <text evidence="1">Belongs to the LamB/PxpA family.</text>
</comment>
<organism evidence="2 3">
    <name type="scientific">Heyndrickxia vini</name>
    <dbReference type="NCBI Taxonomy" id="1476025"/>
    <lineage>
        <taxon>Bacteria</taxon>
        <taxon>Bacillati</taxon>
        <taxon>Bacillota</taxon>
        <taxon>Bacilli</taxon>
        <taxon>Bacillales</taxon>
        <taxon>Bacillaceae</taxon>
        <taxon>Heyndrickxia</taxon>
    </lineage>
</organism>
<keyword evidence="1" id="KW-0067">ATP-binding</keyword>
<dbReference type="Gene3D" id="3.20.20.370">
    <property type="entry name" value="Glycoside hydrolase/deacetylase"/>
    <property type="match status" value="1"/>
</dbReference>
<dbReference type="PANTHER" id="PTHR30292">
    <property type="entry name" value="UNCHARACTERIZED PROTEIN YBGL-RELATED"/>
    <property type="match status" value="1"/>
</dbReference>
<keyword evidence="3" id="KW-1185">Reference proteome</keyword>
<dbReference type="NCBIfam" id="NF003814">
    <property type="entry name" value="PRK05406.1-3"/>
    <property type="match status" value="1"/>
</dbReference>
<dbReference type="CDD" id="cd10787">
    <property type="entry name" value="LamB_YcsF_like"/>
    <property type="match status" value="1"/>
</dbReference>
<comment type="function">
    <text evidence="1">Catalyzes the cleavage of 5-oxoproline to form L-glutamate coupled to the hydrolysis of ATP to ADP and inorganic phosphate.</text>
</comment>
<dbReference type="Proteomes" id="UP000595691">
    <property type="component" value="Chromosome"/>
</dbReference>
<name>A0ABX7E3X3_9BACI</name>
<keyword evidence="1" id="KW-0547">Nucleotide-binding</keyword>
<dbReference type="HAMAP" id="MF_00691">
    <property type="entry name" value="PxpA"/>
    <property type="match status" value="1"/>
</dbReference>
<dbReference type="EC" id="3.5.2.9" evidence="1"/>
<dbReference type="RefSeq" id="WP_202778944.1">
    <property type="nucleotide sequence ID" value="NZ_CP065425.1"/>
</dbReference>
<accession>A0ABX7E3X3</accession>
<protein>
    <recommendedName>
        <fullName evidence="1">5-oxoprolinase subunit A</fullName>
        <shortName evidence="1">5-OPase subunit A</shortName>
        <ecNumber evidence="1">3.5.2.9</ecNumber>
    </recommendedName>
    <alternativeName>
        <fullName evidence="1">5-oxoprolinase (ATP-hydrolyzing) subunit A</fullName>
    </alternativeName>
</protein>
<dbReference type="PANTHER" id="PTHR30292:SF0">
    <property type="entry name" value="5-OXOPROLINASE SUBUNIT A"/>
    <property type="match status" value="1"/>
</dbReference>
<dbReference type="NCBIfam" id="NF003816">
    <property type="entry name" value="PRK05406.1-5"/>
    <property type="match status" value="1"/>
</dbReference>
<comment type="catalytic activity">
    <reaction evidence="1">
        <text>5-oxo-L-proline + ATP + 2 H2O = L-glutamate + ADP + phosphate + H(+)</text>
        <dbReference type="Rhea" id="RHEA:10348"/>
        <dbReference type="ChEBI" id="CHEBI:15377"/>
        <dbReference type="ChEBI" id="CHEBI:15378"/>
        <dbReference type="ChEBI" id="CHEBI:29985"/>
        <dbReference type="ChEBI" id="CHEBI:30616"/>
        <dbReference type="ChEBI" id="CHEBI:43474"/>
        <dbReference type="ChEBI" id="CHEBI:58402"/>
        <dbReference type="ChEBI" id="CHEBI:456216"/>
        <dbReference type="EC" id="3.5.2.9"/>
    </reaction>
</comment>
<keyword evidence="1" id="KW-0378">Hydrolase</keyword>
<evidence type="ECO:0000313" key="2">
    <source>
        <dbReference type="EMBL" id="QQZ09995.1"/>
    </source>
</evidence>
<dbReference type="InterPro" id="IPR011330">
    <property type="entry name" value="Glyco_hydro/deAcase_b/a-brl"/>
</dbReference>
<sequence length="252" mass="27314">MHQIDLNCDLGESFGRYTIGNDIEIMKYISSANIACGFHAGDPNVMRETVKQAVQRGVKIGAHPGFADLQGFGRREMSIQPSEAYNLIIYQIGALQAFAKIYGATIHHVKPHGALYNMAAVDSELAEALALAIFDLDSQLILYGLSGSALTNAGEKIGLQVAHEVFADRTYQPNGTLTPRSQPNALIATTEESLNQILQMIKEKRVKTVGGGYIPIKADTICIHGDGQHAVAIAKKIVQTLQQENIEIRSLG</sequence>
<proteinExistence type="inferred from homology"/>
<evidence type="ECO:0000313" key="3">
    <source>
        <dbReference type="Proteomes" id="UP000595691"/>
    </source>
</evidence>
<evidence type="ECO:0000256" key="1">
    <source>
        <dbReference type="HAMAP-Rule" id="MF_00691"/>
    </source>
</evidence>
<dbReference type="InterPro" id="IPR005501">
    <property type="entry name" value="LamB/YcsF/PxpA-like"/>
</dbReference>
<reference evidence="2 3" key="1">
    <citation type="submission" date="2020-11" db="EMBL/GenBank/DDBJ databases">
        <title>Taxonomic evaluation of the Bacillus sporothermodurans group of bacteria based on whole genome sequences.</title>
        <authorList>
            <person name="Fiedler G."/>
            <person name="Herbstmann A.-D."/>
            <person name="Doll E."/>
            <person name="Wenning M."/>
            <person name="Brinks E."/>
            <person name="Kabisch J."/>
            <person name="Breitenwieser F."/>
            <person name="Lappann M."/>
            <person name="Boehnlein C."/>
            <person name="Franz C."/>
        </authorList>
    </citation>
    <scope>NUCLEOTIDE SEQUENCE [LARGE SCALE GENOMIC DNA]</scope>
    <source>
        <strain evidence="2 3">JCM 19841</strain>
    </source>
</reference>